<dbReference type="RefSeq" id="WP_343051042.1">
    <property type="nucleotide sequence ID" value="NZ_JACIEV010000007.1"/>
</dbReference>
<organism evidence="2 3">
    <name type="scientific">Sphingomonas jinjuensis</name>
    <dbReference type="NCBI Taxonomy" id="535907"/>
    <lineage>
        <taxon>Bacteria</taxon>
        <taxon>Pseudomonadati</taxon>
        <taxon>Pseudomonadota</taxon>
        <taxon>Alphaproteobacteria</taxon>
        <taxon>Sphingomonadales</taxon>
        <taxon>Sphingomonadaceae</taxon>
        <taxon>Sphingomonas</taxon>
    </lineage>
</organism>
<comment type="caution">
    <text evidence="2">The sequence shown here is derived from an EMBL/GenBank/DDBJ whole genome shotgun (WGS) entry which is preliminary data.</text>
</comment>
<gene>
    <name evidence="2" type="ORF">GGQ80_002472</name>
</gene>
<evidence type="ECO:0008006" key="4">
    <source>
        <dbReference type="Google" id="ProtNLM"/>
    </source>
</evidence>
<reference evidence="2 3" key="1">
    <citation type="submission" date="2020-08" db="EMBL/GenBank/DDBJ databases">
        <title>Genomic Encyclopedia of Type Strains, Phase IV (KMG-IV): sequencing the most valuable type-strain genomes for metagenomic binning, comparative biology and taxonomic classification.</title>
        <authorList>
            <person name="Goeker M."/>
        </authorList>
    </citation>
    <scope>NUCLEOTIDE SEQUENCE [LARGE SCALE GENOMIC DNA]</scope>
    <source>
        <strain evidence="2 3">YC6723</strain>
    </source>
</reference>
<proteinExistence type="predicted"/>
<sequence>MEETEQPSRRRPIPRLGRRGRILSGLALAVLAVLVALWIERRPIASRFIDDTLAAKGVPARYRIEALAPGRQRLTNVVIGDPARPDLVADWIETRTGFGFDGPRLVGVRAGRVRVSARLVDGRVSLGSLDRLMGPPSGKPFTLPALDVAIEEARIALATPYGAARIAVSGAGRLDDGFSGRARLSTPRLVVGGCSLAQTSGELRLWVDARRPHVMGPVRADAVACDGVAVTRPAATIELGFSESLADWSGHARIGTGRVATAAVTAASLAGQVTLDGSGKGGGGRVALTARALSRPSLTAAAAAATVSGDYRYGQAPGFAGRVVVQQARAASVPRIAAPGTPLAPLAEALSRAVAAAGRDLDGEAALVVDRAGMIVRDVAVTAASGAVARLSGRGIGYGWQRGLASVDGVLAVSGGGLPGVEASVARTPAGVLTGTARVARYAAGDASLALAPIAFRLDGDRGRFETVALVSGPLGNGRIDGLRLPLTIERRGGVLAINPGCTPLAWTRLAMSGLVLDPTTLTLCPTGGTLVRVDGTGVDGGARLAATRLAGRIGATPLAVTLKGGGVRLGDRGFALSGVEARLGRPESLTVITAATLDGRLTERGVAGRFAGGGGRIGAVPLRLSKAAGDWRFADGALTLGGTLAVADTATPARFNPLNGRDVTLTLAGNVIRATGTLIAPDTDVRVADVGIEQRLASGTGSADLTVPGITFAKAFQPDRLTPITFGVIADVRGTVSGSGRIAWGPGGVTSTGTFTTQGMDLAAAFGPVTGLSGTIRFTDLLALESAPGQVATVASINPGIAVTDGRVVYQTLPGTRVRVEGARWPFAGGSLTLDPTLLDFSSAEARRLTFRVTGAAADQFLQQFDFSNLNATGTFDGVLPMIFDDAGGRIEGGRLTARPGGGGIAYVGDLTQKDLGFWGNLAFQSLKSLRYRNLDIRMNGPLAGEMVTDVRFAGVSQGAGAKSNFLIRRLQKLPFVFNIRIKAPFRGLIDSAQSFYDPHRLIQRNLPTLLREQNRRTAPSIQPPASETVP</sequence>
<protein>
    <recommendedName>
        <fullName evidence="4">Dicarboxylate transport domain-containing protein</fullName>
    </recommendedName>
</protein>
<dbReference type="Proteomes" id="UP000529795">
    <property type="component" value="Unassembled WGS sequence"/>
</dbReference>
<keyword evidence="1" id="KW-0472">Membrane</keyword>
<accession>A0A840FEB5</accession>
<dbReference type="Pfam" id="PF11739">
    <property type="entry name" value="YdbH-like"/>
    <property type="match status" value="1"/>
</dbReference>
<keyword evidence="1" id="KW-1133">Transmembrane helix</keyword>
<dbReference type="AlphaFoldDB" id="A0A840FEB5"/>
<keyword evidence="1" id="KW-0812">Transmembrane</keyword>
<name>A0A840FEB5_9SPHN</name>
<dbReference type="InterPro" id="IPR021730">
    <property type="entry name" value="YdbH"/>
</dbReference>
<feature type="transmembrane region" description="Helical" evidence="1">
    <location>
        <begin position="21"/>
        <end position="39"/>
    </location>
</feature>
<keyword evidence="3" id="KW-1185">Reference proteome</keyword>
<dbReference type="EMBL" id="JACIEV010000007">
    <property type="protein sequence ID" value="MBB4154556.1"/>
    <property type="molecule type" value="Genomic_DNA"/>
</dbReference>
<evidence type="ECO:0000313" key="3">
    <source>
        <dbReference type="Proteomes" id="UP000529795"/>
    </source>
</evidence>
<evidence type="ECO:0000256" key="1">
    <source>
        <dbReference type="SAM" id="Phobius"/>
    </source>
</evidence>
<evidence type="ECO:0000313" key="2">
    <source>
        <dbReference type="EMBL" id="MBB4154556.1"/>
    </source>
</evidence>